<feature type="region of interest" description="Disordered" evidence="1">
    <location>
        <begin position="211"/>
        <end position="231"/>
    </location>
</feature>
<dbReference type="Proteomes" id="UP000316270">
    <property type="component" value="Chromosome 14"/>
</dbReference>
<gene>
    <name evidence="2" type="ORF">FKW77_003345</name>
</gene>
<sequence length="258" mass="26505">MVAQLSLLTSVLATSTTLSSPRLPSTSLQPSITPSPSGFAPVAGTSINPQASNITHTNLQTTVSLFNACSGSNNICAPFKSITYYGAVLSADATKTAYLLDCAEYAGNVTECFDTPLTVTQGASLFQRSDKSGITPVTISCNILDKTKSAVCEQKMSRTRGPAIASVASTGFPSNSINGTVFTETLKFDASQIVYNDLVITSGAEKLSSATATASATNTPKTPTFSSPTSTSGAKAIVSSPSSRIAGIVAVLFAIFIS</sequence>
<dbReference type="EMBL" id="CP042198">
    <property type="protein sequence ID" value="QDS75953.1"/>
    <property type="molecule type" value="Genomic_DNA"/>
</dbReference>
<reference evidence="2 3" key="1">
    <citation type="submission" date="2019-07" db="EMBL/GenBank/DDBJ databases">
        <title>Finished genome of Venturia effusa.</title>
        <authorList>
            <person name="Young C.A."/>
            <person name="Cox M.P."/>
            <person name="Ganley A.R.D."/>
            <person name="David W.J."/>
        </authorList>
    </citation>
    <scope>NUCLEOTIDE SEQUENCE [LARGE SCALE GENOMIC DNA]</scope>
    <source>
        <strain evidence="3">albino</strain>
    </source>
</reference>
<keyword evidence="3" id="KW-1185">Reference proteome</keyword>
<name>A0A517LJY8_9PEZI</name>
<dbReference type="AlphaFoldDB" id="A0A517LJY8"/>
<evidence type="ECO:0000313" key="3">
    <source>
        <dbReference type="Proteomes" id="UP000316270"/>
    </source>
</evidence>
<evidence type="ECO:0000256" key="1">
    <source>
        <dbReference type="SAM" id="MobiDB-lite"/>
    </source>
</evidence>
<dbReference type="OrthoDB" id="3938686at2759"/>
<proteinExistence type="predicted"/>
<protein>
    <submittedName>
        <fullName evidence="2">Uncharacterized protein</fullName>
    </submittedName>
</protein>
<organism evidence="2 3">
    <name type="scientific">Venturia effusa</name>
    <dbReference type="NCBI Taxonomy" id="50376"/>
    <lineage>
        <taxon>Eukaryota</taxon>
        <taxon>Fungi</taxon>
        <taxon>Dikarya</taxon>
        <taxon>Ascomycota</taxon>
        <taxon>Pezizomycotina</taxon>
        <taxon>Dothideomycetes</taxon>
        <taxon>Pleosporomycetidae</taxon>
        <taxon>Venturiales</taxon>
        <taxon>Venturiaceae</taxon>
        <taxon>Venturia</taxon>
    </lineage>
</organism>
<evidence type="ECO:0000313" key="2">
    <source>
        <dbReference type="EMBL" id="QDS75953.1"/>
    </source>
</evidence>
<accession>A0A517LJY8</accession>